<accession>S9S308</accession>
<keyword evidence="2" id="KW-0812">Transmembrane</keyword>
<dbReference type="NCBIfam" id="TIGR02098">
    <property type="entry name" value="MJ0042_CXXC"/>
    <property type="match status" value="1"/>
</dbReference>
<reference evidence="4 5" key="1">
    <citation type="submission" date="2013-04" db="EMBL/GenBank/DDBJ databases">
        <authorList>
            <person name="Kuznetsov B."/>
            <person name="Ivanovsky R."/>
        </authorList>
    </citation>
    <scope>NUCLEOTIDE SEQUENCE [LARGE SCALE GENOMIC DNA]</scope>
    <source>
        <strain evidence="4 5">MGU-K5</strain>
    </source>
</reference>
<dbReference type="Proteomes" id="UP000015350">
    <property type="component" value="Unassembled WGS sequence"/>
</dbReference>
<keyword evidence="2" id="KW-0472">Membrane</keyword>
<keyword evidence="2" id="KW-1133">Transmembrane helix</keyword>
<evidence type="ECO:0000313" key="5">
    <source>
        <dbReference type="Proteomes" id="UP000015350"/>
    </source>
</evidence>
<dbReference type="STRING" id="1316936.K678_16510"/>
<dbReference type="RefSeq" id="WP_021133581.1">
    <property type="nucleotide sequence ID" value="NZ_AQPH01000104.1"/>
</dbReference>
<feature type="transmembrane region" description="Helical" evidence="2">
    <location>
        <begin position="139"/>
        <end position="160"/>
    </location>
</feature>
<dbReference type="EMBL" id="AQPH01000104">
    <property type="protein sequence ID" value="EPY00352.1"/>
    <property type="molecule type" value="Genomic_DNA"/>
</dbReference>
<feature type="region of interest" description="Disordered" evidence="1">
    <location>
        <begin position="53"/>
        <end position="117"/>
    </location>
</feature>
<protein>
    <recommendedName>
        <fullName evidence="3">Zinc finger/thioredoxin putative domain-containing protein</fullName>
    </recommendedName>
</protein>
<feature type="compositionally biased region" description="Low complexity" evidence="1">
    <location>
        <begin position="287"/>
        <end position="299"/>
    </location>
</feature>
<gene>
    <name evidence="4" type="ORF">K678_16510</name>
</gene>
<dbReference type="AlphaFoldDB" id="S9S308"/>
<evidence type="ECO:0000256" key="2">
    <source>
        <dbReference type="SAM" id="Phobius"/>
    </source>
</evidence>
<evidence type="ECO:0000313" key="4">
    <source>
        <dbReference type="EMBL" id="EPY00352.1"/>
    </source>
</evidence>
<feature type="compositionally biased region" description="Low complexity" evidence="1">
    <location>
        <begin position="307"/>
        <end position="325"/>
    </location>
</feature>
<dbReference type="InterPro" id="IPR021834">
    <property type="entry name" value="DUF3426"/>
</dbReference>
<dbReference type="Pfam" id="PF13717">
    <property type="entry name" value="Zn_ribbon_4"/>
    <property type="match status" value="1"/>
</dbReference>
<evidence type="ECO:0000259" key="3">
    <source>
        <dbReference type="Pfam" id="PF13717"/>
    </source>
</evidence>
<proteinExistence type="predicted"/>
<name>S9S308_MAGFU</name>
<dbReference type="Pfam" id="PF11906">
    <property type="entry name" value="DUF3426"/>
    <property type="match status" value="1"/>
</dbReference>
<dbReference type="PATRIC" id="fig|1316936.3.peg.3280"/>
<sequence length="337" mass="35532">MLITCPNCGTNFSIPDAALGTEGRKLKCAKCEHKWFQAPLRLEIEEDDVLDLDFQPAPKPAAPTAFSSPAEPQLFPSEPRPSFSAFPDLEPPPVPSFGSRLPPERSDVDLSRGLLDDTPPDVPDVFGTLHEKPRRSSTAALWVVLVLLVLGGLGGATYYFQDQVVDLVPEAGDLLTQAGLRHEKPGAGLELRKAGTPERFVLNDVDVLVVRGIIANVSDRIRAVPTMKLVLLDKAGQPVQEKLARPPATALDPQGTTSFKILLERPDPSAVEVVVVFVESADAAALPPTKAPAPAAEPQATPPAAPATPAAPASPAPAISPTAPAITPPPLPAQPSH</sequence>
<feature type="compositionally biased region" description="Pro residues" evidence="1">
    <location>
        <begin position="326"/>
        <end position="337"/>
    </location>
</feature>
<feature type="domain" description="Zinc finger/thioredoxin putative" evidence="3">
    <location>
        <begin position="1"/>
        <end position="36"/>
    </location>
</feature>
<feature type="region of interest" description="Disordered" evidence="1">
    <location>
        <begin position="287"/>
        <end position="337"/>
    </location>
</feature>
<evidence type="ECO:0000256" key="1">
    <source>
        <dbReference type="SAM" id="MobiDB-lite"/>
    </source>
</evidence>
<comment type="caution">
    <text evidence="4">The sequence shown here is derived from an EMBL/GenBank/DDBJ whole genome shotgun (WGS) entry which is preliminary data.</text>
</comment>
<dbReference type="OrthoDB" id="7159357at2"/>
<dbReference type="InterPro" id="IPR011723">
    <property type="entry name" value="Znf/thioredoxin_put"/>
</dbReference>
<dbReference type="eggNOG" id="ENOG5032ZVA">
    <property type="taxonomic scope" value="Bacteria"/>
</dbReference>
<organism evidence="4 5">
    <name type="scientific">Magnetospirillum fulvum MGU-K5</name>
    <dbReference type="NCBI Taxonomy" id="1316936"/>
    <lineage>
        <taxon>Bacteria</taxon>
        <taxon>Pseudomonadati</taxon>
        <taxon>Pseudomonadota</taxon>
        <taxon>Alphaproteobacteria</taxon>
        <taxon>Rhodospirillales</taxon>
        <taxon>Rhodospirillaceae</taxon>
        <taxon>Magnetospirillum</taxon>
    </lineage>
</organism>